<accession>A0A420FI39</accession>
<reference evidence="8 9" key="1">
    <citation type="submission" date="2016-07" db="EMBL/GenBank/DDBJ databases">
        <title>Genome analysis of Sphingobacterium siyangense T12B17.</title>
        <authorList>
            <person name="Xu D."/>
            <person name="Su Y."/>
            <person name="Zheng S."/>
        </authorList>
    </citation>
    <scope>NUCLEOTIDE SEQUENCE [LARGE SCALE GENOMIC DNA]</scope>
    <source>
        <strain evidence="8 9">T12B17</strain>
    </source>
</reference>
<dbReference type="EMBL" id="MCAQ01000027">
    <property type="protein sequence ID" value="RKF32583.1"/>
    <property type="molecule type" value="Genomic_DNA"/>
</dbReference>
<dbReference type="SUPFAM" id="SSF48452">
    <property type="entry name" value="TPR-like"/>
    <property type="match status" value="1"/>
</dbReference>
<feature type="domain" description="SusD-like N-terminal" evidence="7">
    <location>
        <begin position="24"/>
        <end position="228"/>
    </location>
</feature>
<dbReference type="InterPro" id="IPR011990">
    <property type="entry name" value="TPR-like_helical_dom_sf"/>
</dbReference>
<evidence type="ECO:0000256" key="1">
    <source>
        <dbReference type="ARBA" id="ARBA00004442"/>
    </source>
</evidence>
<evidence type="ECO:0000256" key="3">
    <source>
        <dbReference type="ARBA" id="ARBA00022729"/>
    </source>
</evidence>
<evidence type="ECO:0000313" key="8">
    <source>
        <dbReference type="EMBL" id="RKF32583.1"/>
    </source>
</evidence>
<evidence type="ECO:0000256" key="4">
    <source>
        <dbReference type="ARBA" id="ARBA00023136"/>
    </source>
</evidence>
<dbReference type="InterPro" id="IPR012944">
    <property type="entry name" value="SusD_RagB_dom"/>
</dbReference>
<dbReference type="Proteomes" id="UP000286402">
    <property type="component" value="Unassembled WGS sequence"/>
</dbReference>
<dbReference type="CDD" id="cd08977">
    <property type="entry name" value="SusD"/>
    <property type="match status" value="1"/>
</dbReference>
<comment type="similarity">
    <text evidence="2">Belongs to the SusD family.</text>
</comment>
<dbReference type="Gene3D" id="1.25.40.390">
    <property type="match status" value="1"/>
</dbReference>
<keyword evidence="9" id="KW-1185">Reference proteome</keyword>
<dbReference type="InterPro" id="IPR033985">
    <property type="entry name" value="SusD-like_N"/>
</dbReference>
<feature type="domain" description="RagB/SusD" evidence="6">
    <location>
        <begin position="341"/>
        <end position="479"/>
    </location>
</feature>
<proteinExistence type="inferred from homology"/>
<organism evidence="8 9">
    <name type="scientific">Sphingobacterium siyangense</name>
    <dbReference type="NCBI Taxonomy" id="459529"/>
    <lineage>
        <taxon>Bacteria</taxon>
        <taxon>Pseudomonadati</taxon>
        <taxon>Bacteroidota</taxon>
        <taxon>Sphingobacteriia</taxon>
        <taxon>Sphingobacteriales</taxon>
        <taxon>Sphingobacteriaceae</taxon>
        <taxon>Sphingobacterium</taxon>
    </lineage>
</organism>
<name>A0A420FI39_9SPHI</name>
<evidence type="ECO:0000259" key="7">
    <source>
        <dbReference type="Pfam" id="PF14322"/>
    </source>
</evidence>
<keyword evidence="5" id="KW-0998">Cell outer membrane</keyword>
<gene>
    <name evidence="8" type="ORF">BCY89_15565</name>
</gene>
<dbReference type="Pfam" id="PF07980">
    <property type="entry name" value="SusD_RagB"/>
    <property type="match status" value="1"/>
</dbReference>
<keyword evidence="4" id="KW-0472">Membrane</keyword>
<evidence type="ECO:0000313" key="9">
    <source>
        <dbReference type="Proteomes" id="UP000286402"/>
    </source>
</evidence>
<evidence type="ECO:0000256" key="5">
    <source>
        <dbReference type="ARBA" id="ARBA00023237"/>
    </source>
</evidence>
<sequence>MKFKYILSLVGISGILLFNSSCSKYLDLKPENSTYDEVFWKDGENVNRATLGAYALLRNSLRADRSYFIFGDIASGIVHQAGDDWNMNEFARSGGYRFSYAAYLEGSLWNWTRFYGIINQCNLIVEQAQGMDNKLFSDGEAEKNSYIANARFLRAFTYFYMQRVWGDVLLVKETFKDPQNIPDMTRTAEKETLAFCKEDLLFAIANLQQNSTKSFASKGAANALMAEVCAWEHDYVNAEKYTNETLKLGYALEDVKDYRKIWLGNSKESIFELNMLYSESGNEFSEDFFSRFLTSATIPGKGSSSAWYIEPEFLESEFDKPEARLDSMSLPFPDNGQQRTIRKYDNKIEYREGKYAISNNLVLIRLADIILLRAEAYYKNGKPALALNDLNTIRKRAGLEEIQVSGEELFKEIFRERRRELIGEGIIQFDLIRMNMFEQFDEYSGAYSQDRIANKGYYWPLDMRNLLPQNELLTQNPWWRNH</sequence>
<comment type="subcellular location">
    <subcellularLocation>
        <location evidence="1">Cell outer membrane</location>
    </subcellularLocation>
</comment>
<dbReference type="GO" id="GO:0009279">
    <property type="term" value="C:cell outer membrane"/>
    <property type="evidence" value="ECO:0007669"/>
    <property type="project" value="UniProtKB-SubCell"/>
</dbReference>
<keyword evidence="3" id="KW-0732">Signal</keyword>
<dbReference type="AlphaFoldDB" id="A0A420FI39"/>
<comment type="caution">
    <text evidence="8">The sequence shown here is derived from an EMBL/GenBank/DDBJ whole genome shotgun (WGS) entry which is preliminary data.</text>
</comment>
<protein>
    <recommendedName>
        <fullName evidence="10">Outer membrane starch-binding protein</fullName>
    </recommendedName>
</protein>
<dbReference type="Pfam" id="PF14322">
    <property type="entry name" value="SusD-like_3"/>
    <property type="match status" value="1"/>
</dbReference>
<dbReference type="RefSeq" id="WP_120335844.1">
    <property type="nucleotide sequence ID" value="NZ_CP070350.1"/>
</dbReference>
<evidence type="ECO:0008006" key="10">
    <source>
        <dbReference type="Google" id="ProtNLM"/>
    </source>
</evidence>
<evidence type="ECO:0000259" key="6">
    <source>
        <dbReference type="Pfam" id="PF07980"/>
    </source>
</evidence>
<evidence type="ECO:0000256" key="2">
    <source>
        <dbReference type="ARBA" id="ARBA00006275"/>
    </source>
</evidence>